<reference evidence="3 4" key="1">
    <citation type="submission" date="2021-03" db="EMBL/GenBank/DDBJ databases">
        <authorList>
            <person name="Gilmore M.S."/>
            <person name="Schwartzman J."/>
            <person name="Van Tyne D."/>
            <person name="Martin M."/>
            <person name="Earl A.M."/>
            <person name="Manson A.L."/>
            <person name="Straub T."/>
            <person name="Salamzade R."/>
            <person name="Saavedra J."/>
            <person name="Lebreton F."/>
            <person name="Prichula J."/>
            <person name="Schaufler K."/>
            <person name="Gaca A."/>
            <person name="Sgardioli B."/>
            <person name="Wagenaar J."/>
            <person name="Strong T."/>
        </authorList>
    </citation>
    <scope>NUCLEOTIDE SEQUENCE [LARGE SCALE GENOMIC DNA]</scope>
    <source>
        <strain evidence="3 4">DIV2402</strain>
    </source>
</reference>
<evidence type="ECO:0000313" key="3">
    <source>
        <dbReference type="EMBL" id="WYJ77934.1"/>
    </source>
</evidence>
<keyword evidence="1" id="KW-0560">Oxidoreductase</keyword>
<feature type="domain" description="NADP-dependent oxidoreductase" evidence="2">
    <location>
        <begin position="16"/>
        <end position="323"/>
    </location>
</feature>
<dbReference type="EMBL" id="CP147251">
    <property type="protein sequence ID" value="WYJ77934.1"/>
    <property type="molecule type" value="Genomic_DNA"/>
</dbReference>
<dbReference type="SUPFAM" id="SSF51430">
    <property type="entry name" value="NAD(P)-linked oxidoreductase"/>
    <property type="match status" value="1"/>
</dbReference>
<dbReference type="Pfam" id="PF00248">
    <property type="entry name" value="Aldo_ket_red"/>
    <property type="match status" value="1"/>
</dbReference>
<dbReference type="Gene3D" id="3.20.20.100">
    <property type="entry name" value="NADP-dependent oxidoreductase domain"/>
    <property type="match status" value="1"/>
</dbReference>
<reference evidence="3 4" key="2">
    <citation type="submission" date="2024-03" db="EMBL/GenBank/DDBJ databases">
        <title>The Genome Sequence of Enterococcus sp. DIV2402.</title>
        <authorList>
            <consortium name="The Broad Institute Genomics Platform"/>
            <consortium name="The Broad Institute Microbial Omics Core"/>
            <consortium name="The Broad Institute Genomic Center for Infectious Diseases"/>
            <person name="Earl A."/>
            <person name="Manson A."/>
            <person name="Gilmore M."/>
            <person name="Schwartman J."/>
            <person name="Shea T."/>
            <person name="Abouelleil A."/>
            <person name="Cao P."/>
            <person name="Chapman S."/>
            <person name="Cusick C."/>
            <person name="Young S."/>
            <person name="Neafsey D."/>
            <person name="Nusbaum C."/>
            <person name="Birren B."/>
        </authorList>
    </citation>
    <scope>NUCLEOTIDE SEQUENCE [LARGE SCALE GENOMIC DNA]</scope>
    <source>
        <strain evidence="3 4">DIV2402</strain>
    </source>
</reference>
<name>A0ABZ2SV11_9ENTE</name>
<dbReference type="PANTHER" id="PTHR43364:SF4">
    <property type="entry name" value="NAD(P)-LINKED OXIDOREDUCTASE SUPERFAMILY PROTEIN"/>
    <property type="match status" value="1"/>
</dbReference>
<dbReference type="InterPro" id="IPR023210">
    <property type="entry name" value="NADP_OxRdtase_dom"/>
</dbReference>
<sequence length="327" mass="36598">MSKKMKLGSSDVEVSRIGLGTWAIGGGPAFENQDNEDASIKTIQHALDLGINFLDTAPAYNFGNSEKIVGEAIKNRRDEYVIITKFGITWEREGSFFNKVGERSLYKNLSKKSIRLEIESSFERLQTDYIDVYMSHWQSVEPHFTPISETMEVLSELKAEGKIGAIGAANVSVAEVKEYLKHGQLDIVQAKYSILDRQVEEELLPLCHEHGITLQAYSPLEMGILTGTIDKDYVAPKGTARYGKKWFEPQNLANVVDMLEKWKPLCEKYECSIANLGIAWILAQGENLNVLSGSTTPEELDENSKAMAIQLSEADVAYMRQLAEYIS</sequence>
<dbReference type="RefSeq" id="WP_279381631.1">
    <property type="nucleotide sequence ID" value="NZ_CP147251.1"/>
</dbReference>
<evidence type="ECO:0000313" key="4">
    <source>
        <dbReference type="Proteomes" id="UP000664701"/>
    </source>
</evidence>
<accession>A0ABZ2SV11</accession>
<keyword evidence="4" id="KW-1185">Reference proteome</keyword>
<organism evidence="3 4">
    <name type="scientific">Candidatus Enterococcus lowellii</name>
    <dbReference type="NCBI Taxonomy" id="2230877"/>
    <lineage>
        <taxon>Bacteria</taxon>
        <taxon>Bacillati</taxon>
        <taxon>Bacillota</taxon>
        <taxon>Bacilli</taxon>
        <taxon>Lactobacillales</taxon>
        <taxon>Enterococcaceae</taxon>
        <taxon>Enterococcus</taxon>
    </lineage>
</organism>
<evidence type="ECO:0000259" key="2">
    <source>
        <dbReference type="Pfam" id="PF00248"/>
    </source>
</evidence>
<dbReference type="InterPro" id="IPR050523">
    <property type="entry name" value="AKR_Detox_Biosynth"/>
</dbReference>
<gene>
    <name evidence="3" type="ORF">DOK78_002574</name>
</gene>
<dbReference type="PANTHER" id="PTHR43364">
    <property type="entry name" value="NADH-SPECIFIC METHYLGLYOXAL REDUCTASE-RELATED"/>
    <property type="match status" value="1"/>
</dbReference>
<evidence type="ECO:0000256" key="1">
    <source>
        <dbReference type="ARBA" id="ARBA00023002"/>
    </source>
</evidence>
<dbReference type="Proteomes" id="UP000664701">
    <property type="component" value="Chromosome"/>
</dbReference>
<dbReference type="InterPro" id="IPR036812">
    <property type="entry name" value="NAD(P)_OxRdtase_dom_sf"/>
</dbReference>
<protein>
    <submittedName>
        <fullName evidence="3">Methylglyoxal reductase</fullName>
    </submittedName>
</protein>
<proteinExistence type="predicted"/>
<dbReference type="CDD" id="cd19149">
    <property type="entry name" value="AKR_AKR11B2"/>
    <property type="match status" value="1"/>
</dbReference>